<reference evidence="3" key="1">
    <citation type="submission" date="2019-04" db="EMBL/GenBank/DDBJ databases">
        <title>Evolution of Biomass-Degrading Anaerobic Consortia Revealed by Metagenomics.</title>
        <authorList>
            <person name="Peng X."/>
        </authorList>
    </citation>
    <scope>NUCLEOTIDE SEQUENCE</scope>
    <source>
        <strain evidence="3">SIG242</strain>
    </source>
</reference>
<dbReference type="PROSITE" id="PS50943">
    <property type="entry name" value="HTH_CROC1"/>
    <property type="match status" value="1"/>
</dbReference>
<dbReference type="EMBL" id="SVCA01000005">
    <property type="protein sequence ID" value="MBE6085253.1"/>
    <property type="molecule type" value="Genomic_DNA"/>
</dbReference>
<feature type="domain" description="HTH cro/C1-type" evidence="2">
    <location>
        <begin position="24"/>
        <end position="78"/>
    </location>
</feature>
<sequence>MWRCIILFFFFFGIEGGTTFADRLRAARDKAGYTGKEFASLLNIKYETYIGYENKGREPKYDTLIKIADKLNITTDELLGVRPPDKTINGDIEKPLTDMLGILQKDTANYRGNTFDERDREELTSRVHDFAKRAETLASLHLFDDNTP</sequence>
<organism evidence="3 4">
    <name type="scientific">Selenomonas ruminantium</name>
    <dbReference type="NCBI Taxonomy" id="971"/>
    <lineage>
        <taxon>Bacteria</taxon>
        <taxon>Bacillati</taxon>
        <taxon>Bacillota</taxon>
        <taxon>Negativicutes</taxon>
        <taxon>Selenomonadales</taxon>
        <taxon>Selenomonadaceae</taxon>
        <taxon>Selenomonas</taxon>
    </lineage>
</organism>
<protein>
    <submittedName>
        <fullName evidence="3">Helix-turn-helix transcriptional regulator</fullName>
    </submittedName>
</protein>
<dbReference type="Proteomes" id="UP000772151">
    <property type="component" value="Unassembled WGS sequence"/>
</dbReference>
<dbReference type="InterPro" id="IPR010982">
    <property type="entry name" value="Lambda_DNA-bd_dom_sf"/>
</dbReference>
<comment type="caution">
    <text evidence="3">The sequence shown here is derived from an EMBL/GenBank/DDBJ whole genome shotgun (WGS) entry which is preliminary data.</text>
</comment>
<dbReference type="PANTHER" id="PTHR46558:SF14">
    <property type="entry name" value="HTH-TYPE TRANSCRIPTIONAL REGULATOR ANSR"/>
    <property type="match status" value="1"/>
</dbReference>
<name>A0A927WEJ9_SELRU</name>
<evidence type="ECO:0000313" key="3">
    <source>
        <dbReference type="EMBL" id="MBE6085253.1"/>
    </source>
</evidence>
<evidence type="ECO:0000256" key="1">
    <source>
        <dbReference type="ARBA" id="ARBA00023125"/>
    </source>
</evidence>
<dbReference type="SUPFAM" id="SSF47413">
    <property type="entry name" value="lambda repressor-like DNA-binding domains"/>
    <property type="match status" value="1"/>
</dbReference>
<dbReference type="InterPro" id="IPR001387">
    <property type="entry name" value="Cro/C1-type_HTH"/>
</dbReference>
<dbReference type="Pfam" id="PF01381">
    <property type="entry name" value="HTH_3"/>
    <property type="match status" value="1"/>
</dbReference>
<accession>A0A927WEJ9</accession>
<evidence type="ECO:0000313" key="4">
    <source>
        <dbReference type="Proteomes" id="UP000772151"/>
    </source>
</evidence>
<dbReference type="SMART" id="SM00530">
    <property type="entry name" value="HTH_XRE"/>
    <property type="match status" value="1"/>
</dbReference>
<dbReference type="Gene3D" id="1.10.260.40">
    <property type="entry name" value="lambda repressor-like DNA-binding domains"/>
    <property type="match status" value="1"/>
</dbReference>
<dbReference type="AlphaFoldDB" id="A0A927WEJ9"/>
<dbReference type="CDD" id="cd00093">
    <property type="entry name" value="HTH_XRE"/>
    <property type="match status" value="1"/>
</dbReference>
<gene>
    <name evidence="3" type="ORF">E7203_07295</name>
</gene>
<dbReference type="PANTHER" id="PTHR46558">
    <property type="entry name" value="TRACRIPTIONAL REGULATORY PROTEIN-RELATED-RELATED"/>
    <property type="match status" value="1"/>
</dbReference>
<dbReference type="GO" id="GO:0003677">
    <property type="term" value="F:DNA binding"/>
    <property type="evidence" value="ECO:0007669"/>
    <property type="project" value="UniProtKB-KW"/>
</dbReference>
<keyword evidence="1" id="KW-0238">DNA-binding</keyword>
<evidence type="ECO:0000259" key="2">
    <source>
        <dbReference type="PROSITE" id="PS50943"/>
    </source>
</evidence>
<proteinExistence type="predicted"/>